<dbReference type="Pfam" id="PF09299">
    <property type="entry name" value="Mu-transpos_C"/>
    <property type="match status" value="1"/>
</dbReference>
<accession>A0A840UTY5</accession>
<dbReference type="InterPro" id="IPR036397">
    <property type="entry name" value="RNaseH_sf"/>
</dbReference>
<gene>
    <name evidence="2" type="ORF">HNR32_001561</name>
</gene>
<feature type="domain" description="Integrase catalytic" evidence="1">
    <location>
        <begin position="231"/>
        <end position="438"/>
    </location>
</feature>
<reference evidence="2 3" key="1">
    <citation type="submission" date="2020-08" db="EMBL/GenBank/DDBJ databases">
        <title>Genomic Encyclopedia of Type Strains, Phase IV (KMG-IV): sequencing the most valuable type-strain genomes for metagenomic binning, comparative biology and taxonomic classification.</title>
        <authorList>
            <person name="Goeker M."/>
        </authorList>
    </citation>
    <scope>NUCLEOTIDE SEQUENCE [LARGE SCALE GENOMIC DNA]</scope>
    <source>
        <strain evidence="2 3">DSM 24661</strain>
    </source>
</reference>
<evidence type="ECO:0000313" key="3">
    <source>
        <dbReference type="Proteomes" id="UP000559117"/>
    </source>
</evidence>
<protein>
    <submittedName>
        <fullName evidence="2">Transposase InsO family protein</fullName>
    </submittedName>
</protein>
<keyword evidence="3" id="KW-1185">Reference proteome</keyword>
<dbReference type="InterPro" id="IPR001584">
    <property type="entry name" value="Integrase_cat-core"/>
</dbReference>
<organism evidence="2 3">
    <name type="scientific">Pectinatus brassicae</name>
    <dbReference type="NCBI Taxonomy" id="862415"/>
    <lineage>
        <taxon>Bacteria</taxon>
        <taxon>Bacillati</taxon>
        <taxon>Bacillota</taxon>
        <taxon>Negativicutes</taxon>
        <taxon>Selenomonadales</taxon>
        <taxon>Selenomonadaceae</taxon>
        <taxon>Pectinatus</taxon>
    </lineage>
</organism>
<dbReference type="GO" id="GO:0015074">
    <property type="term" value="P:DNA integration"/>
    <property type="evidence" value="ECO:0007669"/>
    <property type="project" value="InterPro"/>
</dbReference>
<dbReference type="InterPro" id="IPR012337">
    <property type="entry name" value="RNaseH-like_sf"/>
</dbReference>
<dbReference type="AlphaFoldDB" id="A0A840UTY5"/>
<evidence type="ECO:0000313" key="2">
    <source>
        <dbReference type="EMBL" id="MBB5336413.1"/>
    </source>
</evidence>
<dbReference type="RefSeq" id="WP_183861331.1">
    <property type="nucleotide sequence ID" value="NZ_JACHFH010000017.1"/>
</dbReference>
<evidence type="ECO:0000259" key="1">
    <source>
        <dbReference type="PROSITE" id="PS50994"/>
    </source>
</evidence>
<proteinExistence type="predicted"/>
<dbReference type="Proteomes" id="UP000559117">
    <property type="component" value="Unassembled WGS sequence"/>
</dbReference>
<dbReference type="GO" id="GO:0003676">
    <property type="term" value="F:nucleic acid binding"/>
    <property type="evidence" value="ECO:0007669"/>
    <property type="project" value="InterPro"/>
</dbReference>
<dbReference type="SUPFAM" id="SSF53098">
    <property type="entry name" value="Ribonuclease H-like"/>
    <property type="match status" value="1"/>
</dbReference>
<comment type="caution">
    <text evidence="2">The sequence shown here is derived from an EMBL/GenBank/DDBJ whole genome shotgun (WGS) entry which is preliminary data.</text>
</comment>
<dbReference type="InterPro" id="IPR015378">
    <property type="entry name" value="Transposase-like_Mu_C"/>
</dbReference>
<sequence length="609" mass="70091">MKKHDLLKDGNNIIRVLEIQPDKILMIDCAKRTMPVWVKSSVLDSFIGCTDEVLNQTTNFTVTVTDIENLNADQKRTMYDRYTLIAPILPFIADERMRSKLIGSIATEHNISKQTIRSYLCLYLAYMNIIVLAPRQRLDDIKLTQDEKNIRWALNKFFYTTKKQSLMTAYTMMLKEKYCDNMDVLADKYPSFYQFRYFYRKTKKMQNFYISRNGLKNYQRNNRPLIGDGIQSFAPAIGVGMLDSTVCDIYLINDTGNIVGRPILTACIDAYSGVCCGYVLSWSGGVYSLRGLMLNVIADKATWCKQFGISINKEDWSCNKLPATMVTDMGSEYKSENFEQIAELGVKIVNLPSYRPELKGMVEKFFDVVQANYKKHLKGKGVIEVDYQERGAHDYRKDACLTMVDFEKIILHCIMYYNSQRIIENFPYTEAMIAENVKPYASCIWNWGKSQFGAHLIKVSAEELILTLLPRTTGKFSRFGLKVNKMRYHCDGYTEQYLKGDEVTVAYNPEDVTSVWLLENGIYAKFTIIESRFEGKDLIAVQELQTAQRSITKGANQDNLQAQIHLARHIEIIAGSARRSADVSVKNIRDNRKCEQHKRHRNYMEGAKS</sequence>
<dbReference type="EMBL" id="JACHFH010000017">
    <property type="protein sequence ID" value="MBB5336413.1"/>
    <property type="molecule type" value="Genomic_DNA"/>
</dbReference>
<dbReference type="PROSITE" id="PS50994">
    <property type="entry name" value="INTEGRASE"/>
    <property type="match status" value="1"/>
</dbReference>
<dbReference type="Gene3D" id="3.30.420.10">
    <property type="entry name" value="Ribonuclease H-like superfamily/Ribonuclease H"/>
    <property type="match status" value="1"/>
</dbReference>
<name>A0A840UTY5_9FIRM</name>